<organism evidence="2 3">
    <name type="scientific">Clostridium saudiense</name>
    <dbReference type="NCBI Taxonomy" id="1414720"/>
    <lineage>
        <taxon>Bacteria</taxon>
        <taxon>Bacillati</taxon>
        <taxon>Bacillota</taxon>
        <taxon>Clostridia</taxon>
        <taxon>Eubacteriales</taxon>
        <taxon>Clostridiaceae</taxon>
        <taxon>Clostridium</taxon>
    </lineage>
</organism>
<sequence>MAVGLKNITNYMFRTIYEREDTYNKFKPYFYRFIGVDDSSKYNDFIKTIESKFIEEKDKCIIFDNSIPLSGEMELIQYIFNELSSMDVYKMTAQDITIFNDFEVNFKFLSALEYVIPIACSKEDFFNDNVRNNFITKLIVWTYTYAKDIKYDASINPKCVYYGNIQRHEIYFLIMLYKMGFDVIYINPLKEELWNEIDDVGLSECIKSMGILSVESFKERASNGKIIDNFETVTKQIQRDIEEQLFSNTGMFKPWQFREGYTKSVLLDTILEDIYIYWNEPCKLRSGFKVEGNTVQVPCFFKKIDGIYSDEFEYQKLVKYCTSSSNTLVFNGRYFSEDVQFTDDMYQLMFCQLSDGSFDIDELKKLPIYRFSKYSEDVQNFLLKKFNETISSTELFNRTFDKEEILRLLVLVLGLNESIVRLIDNFDFTAAIPKIVIYLEDENTMPESMQILLGYLHTIGIDIVIFNPSGLFNINNVIKSTALNNFRLDVMKYDSKYNNLMNLKQGVFSRFLRR</sequence>
<dbReference type="RefSeq" id="WP_204572615.1">
    <property type="nucleotide sequence ID" value="NZ_JACJLL010000130.1"/>
</dbReference>
<evidence type="ECO:0000313" key="2">
    <source>
        <dbReference type="EMBL" id="MBM6820573.1"/>
    </source>
</evidence>
<accession>A0ABS2FJ30</accession>
<comment type="caution">
    <text evidence="2">The sequence shown here is derived from an EMBL/GenBank/DDBJ whole genome shotgun (WGS) entry which is preliminary data.</text>
</comment>
<dbReference type="EMBL" id="JACJLL010000130">
    <property type="protein sequence ID" value="MBM6820573.1"/>
    <property type="molecule type" value="Genomic_DNA"/>
</dbReference>
<keyword evidence="3" id="KW-1185">Reference proteome</keyword>
<dbReference type="InterPro" id="IPR025647">
    <property type="entry name" value="YceG_bac"/>
</dbReference>
<proteinExistence type="predicted"/>
<reference evidence="2 3" key="1">
    <citation type="journal article" date="2021" name="Sci. Rep.">
        <title>The distribution of antibiotic resistance genes in chicken gut microbiota commensals.</title>
        <authorList>
            <person name="Juricova H."/>
            <person name="Matiasovicova J."/>
            <person name="Kubasova T."/>
            <person name="Cejkova D."/>
            <person name="Rychlik I."/>
        </authorList>
    </citation>
    <scope>NUCLEOTIDE SEQUENCE [LARGE SCALE GENOMIC DNA]</scope>
    <source>
        <strain evidence="2 3">An435</strain>
    </source>
</reference>
<feature type="domain" description="Putative component of 'biosynthetic module'" evidence="1">
    <location>
        <begin position="10"/>
        <end position="246"/>
    </location>
</feature>
<gene>
    <name evidence="2" type="ORF">H6A19_14755</name>
</gene>
<protein>
    <recommendedName>
        <fullName evidence="1">Putative component of 'biosynthetic module' domain-containing protein</fullName>
    </recommendedName>
</protein>
<name>A0ABS2FJ30_9CLOT</name>
<dbReference type="Pfam" id="PF14266">
    <property type="entry name" value="YceG_bac"/>
    <property type="match status" value="2"/>
</dbReference>
<dbReference type="Proteomes" id="UP000767334">
    <property type="component" value="Unassembled WGS sequence"/>
</dbReference>
<evidence type="ECO:0000259" key="1">
    <source>
        <dbReference type="Pfam" id="PF14266"/>
    </source>
</evidence>
<evidence type="ECO:0000313" key="3">
    <source>
        <dbReference type="Proteomes" id="UP000767334"/>
    </source>
</evidence>
<feature type="domain" description="Putative component of 'biosynthetic module'" evidence="1">
    <location>
        <begin position="272"/>
        <end position="485"/>
    </location>
</feature>